<sequence>MRHHARIVPPQQGDVWVSASIGPSGELMTLWSAEADQRALTPVTSAQGASFPDARASRPTAARVTVHSPEMAVVAWIPHLRLAHPTVQPLPDGRVLAVGARCEWRPEGADRNAIVYSSTGEVLAEQTFGDAIGHVQTTRNGEIWVGYFDEGIFGAYGWGEEDSAPPIGERGLLRFSAGLALEWQYPELAEEVWGHLSDCYALNVDGDTAWTCSFGDFPVLRIRDGGVTGWYNDVRGAGALLVGEPRVALYGGYGPDCDRLVSGVLEDDRFRVAGEYRLVLPDGREVPQTALVFGRGPDLHVLVEDDWFRLSLDDIPG</sequence>
<evidence type="ECO:0000313" key="2">
    <source>
        <dbReference type="Proteomes" id="UP001597483"/>
    </source>
</evidence>
<proteinExistence type="predicted"/>
<dbReference type="Proteomes" id="UP001597483">
    <property type="component" value="Unassembled WGS sequence"/>
</dbReference>
<evidence type="ECO:0000313" key="1">
    <source>
        <dbReference type="EMBL" id="MFD2472692.1"/>
    </source>
</evidence>
<dbReference type="RefSeq" id="WP_378310576.1">
    <property type="nucleotide sequence ID" value="NZ_JBHUKS010000027.1"/>
</dbReference>
<comment type="caution">
    <text evidence="1">The sequence shown here is derived from an EMBL/GenBank/DDBJ whole genome shotgun (WGS) entry which is preliminary data.</text>
</comment>
<protein>
    <submittedName>
        <fullName evidence="1">Uncharacterized protein</fullName>
    </submittedName>
</protein>
<name>A0ABW5HHT3_9PSEU</name>
<keyword evidence="2" id="KW-1185">Reference proteome</keyword>
<gene>
    <name evidence="1" type="ORF">ACFSVL_35215</name>
</gene>
<accession>A0ABW5HHT3</accession>
<dbReference type="EMBL" id="JBHUKS010000027">
    <property type="protein sequence ID" value="MFD2472692.1"/>
    <property type="molecule type" value="Genomic_DNA"/>
</dbReference>
<organism evidence="1 2">
    <name type="scientific">Amycolatopsis silviterrae</name>
    <dbReference type="NCBI Taxonomy" id="1656914"/>
    <lineage>
        <taxon>Bacteria</taxon>
        <taxon>Bacillati</taxon>
        <taxon>Actinomycetota</taxon>
        <taxon>Actinomycetes</taxon>
        <taxon>Pseudonocardiales</taxon>
        <taxon>Pseudonocardiaceae</taxon>
        <taxon>Amycolatopsis</taxon>
    </lineage>
</organism>
<reference evidence="2" key="1">
    <citation type="journal article" date="2019" name="Int. J. Syst. Evol. Microbiol.">
        <title>The Global Catalogue of Microorganisms (GCM) 10K type strain sequencing project: providing services to taxonomists for standard genome sequencing and annotation.</title>
        <authorList>
            <consortium name="The Broad Institute Genomics Platform"/>
            <consortium name="The Broad Institute Genome Sequencing Center for Infectious Disease"/>
            <person name="Wu L."/>
            <person name="Ma J."/>
        </authorList>
    </citation>
    <scope>NUCLEOTIDE SEQUENCE [LARGE SCALE GENOMIC DNA]</scope>
    <source>
        <strain evidence="2">CGMCC 4.7641</strain>
    </source>
</reference>